<dbReference type="RefSeq" id="XP_022235858.1">
    <property type="nucleotide sequence ID" value="XM_022380150.1"/>
</dbReference>
<protein>
    <submittedName>
        <fullName evidence="4">Uncharacterized protein LOC111083559</fullName>
    </submittedName>
</protein>
<dbReference type="Proteomes" id="UP000694941">
    <property type="component" value="Unplaced"/>
</dbReference>
<evidence type="ECO:0000256" key="1">
    <source>
        <dbReference type="SAM" id="Coils"/>
    </source>
</evidence>
<accession>A0ABM1RWV3</accession>
<feature type="region of interest" description="Disordered" evidence="2">
    <location>
        <begin position="1"/>
        <end position="35"/>
    </location>
</feature>
<evidence type="ECO:0000313" key="3">
    <source>
        <dbReference type="Proteomes" id="UP000694941"/>
    </source>
</evidence>
<keyword evidence="3" id="KW-1185">Reference proteome</keyword>
<feature type="coiled-coil region" evidence="1">
    <location>
        <begin position="86"/>
        <end position="141"/>
    </location>
</feature>
<sequence length="155" mass="17584">STGGSTGEEDEDELSVSAETKQNTYYNESPSEKAIIRQNVKNDGAAVCRETHRETSSKFELDKENGLSLSEKGYRKITRSKSMPGTDSFEELLQHYQEENQILEELVKTKDDKIFELEEQLLSLNQDLAAAENKNRKLQEENCALLHGIAKLQMQ</sequence>
<evidence type="ECO:0000313" key="4">
    <source>
        <dbReference type="RefSeq" id="XP_022235858.1"/>
    </source>
</evidence>
<feature type="compositionally biased region" description="Polar residues" evidence="2">
    <location>
        <begin position="17"/>
        <end position="29"/>
    </location>
</feature>
<reference evidence="4" key="1">
    <citation type="submission" date="2025-08" db="UniProtKB">
        <authorList>
            <consortium name="RefSeq"/>
        </authorList>
    </citation>
    <scope>IDENTIFICATION</scope>
    <source>
        <tissue evidence="4">Muscle</tissue>
    </source>
</reference>
<keyword evidence="1" id="KW-0175">Coiled coil</keyword>
<evidence type="ECO:0000256" key="2">
    <source>
        <dbReference type="SAM" id="MobiDB-lite"/>
    </source>
</evidence>
<gene>
    <name evidence="4" type="primary">LOC111083559</name>
</gene>
<organism evidence="3 4">
    <name type="scientific">Limulus polyphemus</name>
    <name type="common">Atlantic horseshoe crab</name>
    <dbReference type="NCBI Taxonomy" id="6850"/>
    <lineage>
        <taxon>Eukaryota</taxon>
        <taxon>Metazoa</taxon>
        <taxon>Ecdysozoa</taxon>
        <taxon>Arthropoda</taxon>
        <taxon>Chelicerata</taxon>
        <taxon>Merostomata</taxon>
        <taxon>Xiphosura</taxon>
        <taxon>Limulidae</taxon>
        <taxon>Limulus</taxon>
    </lineage>
</organism>
<feature type="non-terminal residue" evidence="4">
    <location>
        <position position="1"/>
    </location>
</feature>
<proteinExistence type="predicted"/>
<dbReference type="GeneID" id="111083559"/>
<name>A0ABM1RWV3_LIMPO</name>